<proteinExistence type="inferred from homology"/>
<keyword evidence="4 7" id="KW-0472">Membrane</keyword>
<keyword evidence="10" id="KW-1185">Reference proteome</keyword>
<evidence type="ECO:0000256" key="7">
    <source>
        <dbReference type="SAM" id="Phobius"/>
    </source>
</evidence>
<evidence type="ECO:0000256" key="3">
    <source>
        <dbReference type="ARBA" id="ARBA00022989"/>
    </source>
</evidence>
<feature type="transmembrane region" description="Helical" evidence="7">
    <location>
        <begin position="44"/>
        <end position="66"/>
    </location>
</feature>
<feature type="transmembrane region" description="Helical" evidence="7">
    <location>
        <begin position="163"/>
        <end position="189"/>
    </location>
</feature>
<dbReference type="InterPro" id="IPR049326">
    <property type="entry name" value="Rhodopsin_dom_fungi"/>
</dbReference>
<feature type="transmembrane region" description="Helical" evidence="7">
    <location>
        <begin position="86"/>
        <end position="109"/>
    </location>
</feature>
<reference evidence="9" key="1">
    <citation type="journal article" date="2021" name="Nat. Commun.">
        <title>Genetic determinants of endophytism in the Arabidopsis root mycobiome.</title>
        <authorList>
            <person name="Mesny F."/>
            <person name="Miyauchi S."/>
            <person name="Thiergart T."/>
            <person name="Pickel B."/>
            <person name="Atanasova L."/>
            <person name="Karlsson M."/>
            <person name="Huettel B."/>
            <person name="Barry K.W."/>
            <person name="Haridas S."/>
            <person name="Chen C."/>
            <person name="Bauer D."/>
            <person name="Andreopoulos W."/>
            <person name="Pangilinan J."/>
            <person name="LaButti K."/>
            <person name="Riley R."/>
            <person name="Lipzen A."/>
            <person name="Clum A."/>
            <person name="Drula E."/>
            <person name="Henrissat B."/>
            <person name="Kohler A."/>
            <person name="Grigoriev I.V."/>
            <person name="Martin F.M."/>
            <person name="Hacquard S."/>
        </authorList>
    </citation>
    <scope>NUCLEOTIDE SEQUENCE</scope>
    <source>
        <strain evidence="9">MPI-CAGE-AT-0147</strain>
    </source>
</reference>
<feature type="compositionally biased region" description="Gly residues" evidence="6">
    <location>
        <begin position="289"/>
        <end position="298"/>
    </location>
</feature>
<feature type="region of interest" description="Disordered" evidence="6">
    <location>
        <begin position="289"/>
        <end position="315"/>
    </location>
</feature>
<dbReference type="AlphaFoldDB" id="A0A9P9D606"/>
<protein>
    <recommendedName>
        <fullName evidence="8">Rhodopsin domain-containing protein</fullName>
    </recommendedName>
</protein>
<evidence type="ECO:0000256" key="6">
    <source>
        <dbReference type="SAM" id="MobiDB-lite"/>
    </source>
</evidence>
<name>A0A9P9D606_9HYPO</name>
<dbReference type="PANTHER" id="PTHR33048">
    <property type="entry name" value="PTH11-LIKE INTEGRAL MEMBRANE PROTEIN (AFU_ORTHOLOGUE AFUA_5G11245)"/>
    <property type="match status" value="1"/>
</dbReference>
<dbReference type="InterPro" id="IPR052337">
    <property type="entry name" value="SAT4-like"/>
</dbReference>
<sequence>MEPVDNRAAVLVAVCCTLLPVATVPAVLRFHLRITKGSFGKDDWCMLLGLLSFVCSVTCALLGIHFGAGEHLIDLPDENRRRAIQCWWLCYLWYAVTMTSTKVSIGILMLRIVQQKSHKNFFLAGIAITAISGVVYSLLTLFQCRPVSAFWDGDADRCLNMNVVIIISYVYGGQGIICDFAFTFLSIYVIWKLQLAKRKKILLIPIMALACVASVATVIRICYCYKANNPDFLYETITIVIWSTVEQGLAVAAGCSATLGPIYRKITSKITSLGVQQCHLGSEDARGGNLGGRGGVSDGGSEEMLAYSGKNDNLS</sequence>
<comment type="caution">
    <text evidence="9">The sequence shown here is derived from an EMBL/GenBank/DDBJ whole genome shotgun (WGS) entry which is preliminary data.</text>
</comment>
<accession>A0A9P9D606</accession>
<evidence type="ECO:0000256" key="5">
    <source>
        <dbReference type="ARBA" id="ARBA00038359"/>
    </source>
</evidence>
<feature type="transmembrane region" description="Helical" evidence="7">
    <location>
        <begin position="6"/>
        <end position="32"/>
    </location>
</feature>
<comment type="similarity">
    <text evidence="5">Belongs to the SAT4 family.</text>
</comment>
<comment type="subcellular location">
    <subcellularLocation>
        <location evidence="1">Membrane</location>
        <topology evidence="1">Multi-pass membrane protein</topology>
    </subcellularLocation>
</comment>
<dbReference type="GO" id="GO:0016020">
    <property type="term" value="C:membrane"/>
    <property type="evidence" value="ECO:0007669"/>
    <property type="project" value="UniProtKB-SubCell"/>
</dbReference>
<gene>
    <name evidence="9" type="ORF">EDB81DRAFT_670560</name>
</gene>
<keyword evidence="3 7" id="KW-1133">Transmembrane helix</keyword>
<feature type="transmembrane region" description="Helical" evidence="7">
    <location>
        <begin position="121"/>
        <end position="143"/>
    </location>
</feature>
<dbReference type="Proteomes" id="UP000738349">
    <property type="component" value="Unassembled WGS sequence"/>
</dbReference>
<feature type="transmembrane region" description="Helical" evidence="7">
    <location>
        <begin position="201"/>
        <end position="221"/>
    </location>
</feature>
<dbReference type="OrthoDB" id="3936451at2759"/>
<evidence type="ECO:0000259" key="8">
    <source>
        <dbReference type="Pfam" id="PF20684"/>
    </source>
</evidence>
<feature type="domain" description="Rhodopsin" evidence="8">
    <location>
        <begin position="28"/>
        <end position="264"/>
    </location>
</feature>
<evidence type="ECO:0000256" key="1">
    <source>
        <dbReference type="ARBA" id="ARBA00004141"/>
    </source>
</evidence>
<organism evidence="9 10">
    <name type="scientific">Dactylonectria macrodidyma</name>
    <dbReference type="NCBI Taxonomy" id="307937"/>
    <lineage>
        <taxon>Eukaryota</taxon>
        <taxon>Fungi</taxon>
        <taxon>Dikarya</taxon>
        <taxon>Ascomycota</taxon>
        <taxon>Pezizomycotina</taxon>
        <taxon>Sordariomycetes</taxon>
        <taxon>Hypocreomycetidae</taxon>
        <taxon>Hypocreales</taxon>
        <taxon>Nectriaceae</taxon>
        <taxon>Dactylonectria</taxon>
    </lineage>
</organism>
<dbReference type="PANTHER" id="PTHR33048:SF96">
    <property type="entry name" value="INTEGRAL MEMBRANE PROTEIN"/>
    <property type="match status" value="1"/>
</dbReference>
<evidence type="ECO:0000313" key="9">
    <source>
        <dbReference type="EMBL" id="KAH7113067.1"/>
    </source>
</evidence>
<evidence type="ECO:0000313" key="10">
    <source>
        <dbReference type="Proteomes" id="UP000738349"/>
    </source>
</evidence>
<evidence type="ECO:0000256" key="2">
    <source>
        <dbReference type="ARBA" id="ARBA00022692"/>
    </source>
</evidence>
<dbReference type="Pfam" id="PF20684">
    <property type="entry name" value="Fung_rhodopsin"/>
    <property type="match status" value="1"/>
</dbReference>
<evidence type="ECO:0000256" key="4">
    <source>
        <dbReference type="ARBA" id="ARBA00023136"/>
    </source>
</evidence>
<dbReference type="EMBL" id="JAGMUV010000036">
    <property type="protein sequence ID" value="KAH7113067.1"/>
    <property type="molecule type" value="Genomic_DNA"/>
</dbReference>
<keyword evidence="2 7" id="KW-0812">Transmembrane</keyword>